<feature type="domain" description="G protein gamma" evidence="1">
    <location>
        <begin position="1"/>
        <end position="44"/>
    </location>
</feature>
<dbReference type="InterPro" id="IPR036284">
    <property type="entry name" value="GGL_sf"/>
</dbReference>
<dbReference type="STRING" id="7375.A0A0L0C649"/>
<keyword evidence="3" id="KW-1185">Reference proteome</keyword>
<organism evidence="2 3">
    <name type="scientific">Lucilia cuprina</name>
    <name type="common">Green bottle fly</name>
    <name type="synonym">Australian sheep blowfly</name>
    <dbReference type="NCBI Taxonomy" id="7375"/>
    <lineage>
        <taxon>Eukaryota</taxon>
        <taxon>Metazoa</taxon>
        <taxon>Ecdysozoa</taxon>
        <taxon>Arthropoda</taxon>
        <taxon>Hexapoda</taxon>
        <taxon>Insecta</taxon>
        <taxon>Pterygota</taxon>
        <taxon>Neoptera</taxon>
        <taxon>Endopterygota</taxon>
        <taxon>Diptera</taxon>
        <taxon>Brachycera</taxon>
        <taxon>Muscomorpha</taxon>
        <taxon>Oestroidea</taxon>
        <taxon>Calliphoridae</taxon>
        <taxon>Luciliinae</taxon>
        <taxon>Lucilia</taxon>
    </lineage>
</organism>
<accession>A0A0L0C649</accession>
<protein>
    <recommendedName>
        <fullName evidence="1">G protein gamma domain-containing protein</fullName>
    </recommendedName>
</protein>
<name>A0A0L0C649_LUCCU</name>
<dbReference type="GO" id="GO:0007186">
    <property type="term" value="P:G protein-coupled receptor signaling pathway"/>
    <property type="evidence" value="ECO:0007669"/>
    <property type="project" value="InterPro"/>
</dbReference>
<dbReference type="Pfam" id="PF00631">
    <property type="entry name" value="G-gamma"/>
    <property type="match status" value="1"/>
</dbReference>
<dbReference type="AlphaFoldDB" id="A0A0L0C649"/>
<dbReference type="OrthoDB" id="6264244at2759"/>
<gene>
    <name evidence="2" type="ORF">FF38_06957</name>
</gene>
<dbReference type="EMBL" id="JRES01000848">
    <property type="protein sequence ID" value="KNC27765.1"/>
    <property type="molecule type" value="Genomic_DNA"/>
</dbReference>
<reference evidence="2 3" key="1">
    <citation type="journal article" date="2015" name="Nat. Commun.">
        <title>Lucilia cuprina genome unlocks parasitic fly biology to underpin future interventions.</title>
        <authorList>
            <person name="Anstead C.A."/>
            <person name="Korhonen P.K."/>
            <person name="Young N.D."/>
            <person name="Hall R.S."/>
            <person name="Jex A.R."/>
            <person name="Murali S.C."/>
            <person name="Hughes D.S."/>
            <person name="Lee S.F."/>
            <person name="Perry T."/>
            <person name="Stroehlein A.J."/>
            <person name="Ansell B.R."/>
            <person name="Breugelmans B."/>
            <person name="Hofmann A."/>
            <person name="Qu J."/>
            <person name="Dugan S."/>
            <person name="Lee S.L."/>
            <person name="Chao H."/>
            <person name="Dinh H."/>
            <person name="Han Y."/>
            <person name="Doddapaneni H.V."/>
            <person name="Worley K.C."/>
            <person name="Muzny D.M."/>
            <person name="Ioannidis P."/>
            <person name="Waterhouse R.M."/>
            <person name="Zdobnov E.M."/>
            <person name="James P.J."/>
            <person name="Bagnall N.H."/>
            <person name="Kotze A.C."/>
            <person name="Gibbs R.A."/>
            <person name="Richards S."/>
            <person name="Batterham P."/>
            <person name="Gasser R.B."/>
        </authorList>
    </citation>
    <scope>NUCLEOTIDE SEQUENCE [LARGE SCALE GENOMIC DNA]</scope>
    <source>
        <strain evidence="2 3">LS</strain>
        <tissue evidence="2">Full body</tissue>
    </source>
</reference>
<dbReference type="PROSITE" id="PS50058">
    <property type="entry name" value="G_PROTEIN_GAMMA"/>
    <property type="match status" value="1"/>
</dbReference>
<evidence type="ECO:0000313" key="2">
    <source>
        <dbReference type="EMBL" id="KNC27765.1"/>
    </source>
</evidence>
<dbReference type="Gene3D" id="4.10.260.10">
    <property type="entry name" value="Transducin (heterotrimeric G protein), gamma chain"/>
    <property type="match status" value="1"/>
</dbReference>
<evidence type="ECO:0000313" key="3">
    <source>
        <dbReference type="Proteomes" id="UP000037069"/>
    </source>
</evidence>
<evidence type="ECO:0000259" key="1">
    <source>
        <dbReference type="PROSITE" id="PS50058"/>
    </source>
</evidence>
<dbReference type="Proteomes" id="UP000037069">
    <property type="component" value="Unassembled WGS sequence"/>
</dbReference>
<dbReference type="SUPFAM" id="SSF48670">
    <property type="entry name" value="Transducin (heterotrimeric G protein), gamma chain"/>
    <property type="match status" value="1"/>
</dbReference>
<dbReference type="InterPro" id="IPR015898">
    <property type="entry name" value="G-protein_gamma-like_dom"/>
</dbReference>
<comment type="caution">
    <text evidence="2">The sequence shown here is derived from an EMBL/GenBank/DDBJ whole genome shotgun (WGS) entry which is preliminary data.</text>
</comment>
<sequence>MAANIQQQRLINEQLRREVEISRARVSDSCMLMMKYMSEHENEDFESF</sequence>
<proteinExistence type="predicted"/>